<comment type="caution">
    <text evidence="8">The sequence shown here is derived from an EMBL/GenBank/DDBJ whole genome shotgun (WGS) entry which is preliminary data.</text>
</comment>
<dbReference type="InterPro" id="IPR023048">
    <property type="entry name" value="NADH:quinone_OxRdtase_FMN_depd"/>
</dbReference>
<comment type="subunit">
    <text evidence="6">Homodimer.</text>
</comment>
<dbReference type="RefSeq" id="WP_256538562.1">
    <property type="nucleotide sequence ID" value="NZ_JANHOH010000001.1"/>
</dbReference>
<dbReference type="EC" id="1.6.5.-" evidence="6"/>
<dbReference type="InterPro" id="IPR050104">
    <property type="entry name" value="FMN-dep_NADH:Q_OxRdtase_AzoR1"/>
</dbReference>
<name>A0ABT1T368_9SPHI</name>
<evidence type="ECO:0000313" key="8">
    <source>
        <dbReference type="EMBL" id="MCQ6958388.1"/>
    </source>
</evidence>
<organism evidence="8 9">
    <name type="scientific">Mucilaginibacter aquariorum</name>
    <dbReference type="NCBI Taxonomy" id="2967225"/>
    <lineage>
        <taxon>Bacteria</taxon>
        <taxon>Pseudomonadati</taxon>
        <taxon>Bacteroidota</taxon>
        <taxon>Sphingobacteriia</taxon>
        <taxon>Sphingobacteriales</taxon>
        <taxon>Sphingobacteriaceae</taxon>
        <taxon>Mucilaginibacter</taxon>
    </lineage>
</organism>
<accession>A0ABT1T368</accession>
<dbReference type="Proteomes" id="UP001204376">
    <property type="component" value="Unassembled WGS sequence"/>
</dbReference>
<evidence type="ECO:0000256" key="5">
    <source>
        <dbReference type="ARBA" id="ARBA00048542"/>
    </source>
</evidence>
<dbReference type="PANTHER" id="PTHR43741">
    <property type="entry name" value="FMN-DEPENDENT NADH-AZOREDUCTASE 1"/>
    <property type="match status" value="1"/>
</dbReference>
<comment type="function">
    <text evidence="6">Quinone reductase that provides resistance to thiol-specific stress caused by electrophilic quinones.</text>
</comment>
<comment type="catalytic activity">
    <reaction evidence="5">
        <text>N,N-dimethyl-1,4-phenylenediamine + anthranilate + 2 NAD(+) = 2-(4-dimethylaminophenyl)diazenylbenzoate + 2 NADH + 2 H(+)</text>
        <dbReference type="Rhea" id="RHEA:55872"/>
        <dbReference type="ChEBI" id="CHEBI:15378"/>
        <dbReference type="ChEBI" id="CHEBI:15783"/>
        <dbReference type="ChEBI" id="CHEBI:16567"/>
        <dbReference type="ChEBI" id="CHEBI:57540"/>
        <dbReference type="ChEBI" id="CHEBI:57945"/>
        <dbReference type="ChEBI" id="CHEBI:71579"/>
        <dbReference type="EC" id="1.7.1.17"/>
    </reaction>
    <physiologicalReaction direction="right-to-left" evidence="5">
        <dbReference type="Rhea" id="RHEA:55874"/>
    </physiologicalReaction>
</comment>
<evidence type="ECO:0000256" key="4">
    <source>
        <dbReference type="ARBA" id="ARBA00023027"/>
    </source>
</evidence>
<comment type="similarity">
    <text evidence="6">Belongs to the azoreductase type 1 family.</text>
</comment>
<comment type="cofactor">
    <cofactor evidence="6">
        <name>FMN</name>
        <dbReference type="ChEBI" id="CHEBI:58210"/>
    </cofactor>
    <text evidence="6">Binds 1 FMN per subunit.</text>
</comment>
<dbReference type="InterPro" id="IPR029039">
    <property type="entry name" value="Flavoprotein-like_sf"/>
</dbReference>
<dbReference type="Gene3D" id="3.40.50.360">
    <property type="match status" value="1"/>
</dbReference>
<comment type="function">
    <text evidence="6">Also exhibits azoreductase activity. Catalyzes the reductive cleavage of the azo bond in aromatic azo compounds to the corresponding amines.</text>
</comment>
<keyword evidence="3 6" id="KW-0560">Oxidoreductase</keyword>
<dbReference type="InterPro" id="IPR003680">
    <property type="entry name" value="Flavodoxin_fold"/>
</dbReference>
<keyword evidence="2 6" id="KW-0288">FMN</keyword>
<dbReference type="EMBL" id="JANHOH010000001">
    <property type="protein sequence ID" value="MCQ6958388.1"/>
    <property type="molecule type" value="Genomic_DNA"/>
</dbReference>
<evidence type="ECO:0000259" key="7">
    <source>
        <dbReference type="Pfam" id="PF02525"/>
    </source>
</evidence>
<dbReference type="PANTHER" id="PTHR43741:SF2">
    <property type="entry name" value="FMN-DEPENDENT NADH:QUINONE OXIDOREDUCTASE"/>
    <property type="match status" value="1"/>
</dbReference>
<reference evidence="8 9" key="1">
    <citation type="submission" date="2022-07" db="EMBL/GenBank/DDBJ databases">
        <title>Mucilaginibacter sp. JC4.</title>
        <authorList>
            <person name="Le V."/>
            <person name="Ko S.-R."/>
            <person name="Ahn C.-Y."/>
            <person name="Oh H.-M."/>
        </authorList>
    </citation>
    <scope>NUCLEOTIDE SEQUENCE [LARGE SCALE GENOMIC DNA]</scope>
    <source>
        <strain evidence="8 9">JC4</strain>
    </source>
</reference>
<evidence type="ECO:0000256" key="1">
    <source>
        <dbReference type="ARBA" id="ARBA00022630"/>
    </source>
</evidence>
<keyword evidence="9" id="KW-1185">Reference proteome</keyword>
<sequence>MKKVLVINASARGQRSQSRKLTEIFTEHLQGIQNDAEITYRELGSSHVPHVNENWIAAAFKPEAARTEDDKKALEISDAFIAELHHADMIVMGTPMYNWSIPSALKAYIDQVVRVNETFKFDATNLQYPYIGLLENKTLFLLLSRGDQGYEKGGYNEHMNFQDPYLKTVFNIMGVHHIHTIAINGISYGPEKVQKAIALSHQELKDLIDLELPQQ</sequence>
<dbReference type="Pfam" id="PF02525">
    <property type="entry name" value="Flavodoxin_2"/>
    <property type="match status" value="1"/>
</dbReference>
<evidence type="ECO:0000313" key="9">
    <source>
        <dbReference type="Proteomes" id="UP001204376"/>
    </source>
</evidence>
<keyword evidence="4 6" id="KW-0520">NAD</keyword>
<keyword evidence="1 6" id="KW-0285">Flavoprotein</keyword>
<dbReference type="SUPFAM" id="SSF52218">
    <property type="entry name" value="Flavoproteins"/>
    <property type="match status" value="1"/>
</dbReference>
<evidence type="ECO:0000256" key="3">
    <source>
        <dbReference type="ARBA" id="ARBA00023002"/>
    </source>
</evidence>
<evidence type="ECO:0000256" key="2">
    <source>
        <dbReference type="ARBA" id="ARBA00022643"/>
    </source>
</evidence>
<protein>
    <recommendedName>
        <fullName evidence="6">FMN dependent NADH:quinone oxidoreductase</fullName>
        <ecNumber evidence="6">1.6.5.-</ecNumber>
    </recommendedName>
    <alternativeName>
        <fullName evidence="6">Azo-dye reductase</fullName>
    </alternativeName>
    <alternativeName>
        <fullName evidence="6">FMN-dependent NADH-azo compound oxidoreductase</fullName>
    </alternativeName>
    <alternativeName>
        <fullName evidence="6">FMN-dependent NADH-azoreductase</fullName>
        <ecNumber evidence="6">1.7.1.17</ecNumber>
    </alternativeName>
</protein>
<dbReference type="HAMAP" id="MF_01216">
    <property type="entry name" value="Azoreductase_type1"/>
    <property type="match status" value="1"/>
</dbReference>
<comment type="catalytic activity">
    <reaction evidence="6">
        <text>2 a quinone + NADH + H(+) = 2 a 1,4-benzosemiquinone + NAD(+)</text>
        <dbReference type="Rhea" id="RHEA:65952"/>
        <dbReference type="ChEBI" id="CHEBI:15378"/>
        <dbReference type="ChEBI" id="CHEBI:57540"/>
        <dbReference type="ChEBI" id="CHEBI:57945"/>
        <dbReference type="ChEBI" id="CHEBI:132124"/>
        <dbReference type="ChEBI" id="CHEBI:134225"/>
    </reaction>
</comment>
<feature type="binding site" evidence="6">
    <location>
        <begin position="16"/>
        <end position="18"/>
    </location>
    <ligand>
        <name>FMN</name>
        <dbReference type="ChEBI" id="CHEBI:58210"/>
    </ligand>
</feature>
<feature type="binding site" evidence="6">
    <location>
        <position position="10"/>
    </location>
    <ligand>
        <name>FMN</name>
        <dbReference type="ChEBI" id="CHEBI:58210"/>
    </ligand>
</feature>
<feature type="domain" description="Flavodoxin-like fold" evidence="7">
    <location>
        <begin position="2"/>
        <end position="206"/>
    </location>
</feature>
<gene>
    <name evidence="6" type="primary">azoR</name>
    <name evidence="8" type="ORF">NPE20_10480</name>
</gene>
<proteinExistence type="inferred from homology"/>
<evidence type="ECO:0000256" key="6">
    <source>
        <dbReference type="HAMAP-Rule" id="MF_01216"/>
    </source>
</evidence>
<comment type="caution">
    <text evidence="6">Lacks conserved residue(s) required for the propagation of feature annotation.</text>
</comment>
<dbReference type="EC" id="1.7.1.17" evidence="6"/>